<protein>
    <recommendedName>
        <fullName evidence="1">Transposase (putative) gypsy type domain-containing protein</fullName>
    </recommendedName>
</protein>
<dbReference type="Pfam" id="PF04195">
    <property type="entry name" value="Transposase_28"/>
    <property type="match status" value="1"/>
</dbReference>
<dbReference type="AlphaFoldDB" id="A0AA88R314"/>
<organism evidence="2 3">
    <name type="scientific">Escallonia rubra</name>
    <dbReference type="NCBI Taxonomy" id="112253"/>
    <lineage>
        <taxon>Eukaryota</taxon>
        <taxon>Viridiplantae</taxon>
        <taxon>Streptophyta</taxon>
        <taxon>Embryophyta</taxon>
        <taxon>Tracheophyta</taxon>
        <taxon>Spermatophyta</taxon>
        <taxon>Magnoliopsida</taxon>
        <taxon>eudicotyledons</taxon>
        <taxon>Gunneridae</taxon>
        <taxon>Pentapetalae</taxon>
        <taxon>asterids</taxon>
        <taxon>campanulids</taxon>
        <taxon>Escalloniales</taxon>
        <taxon>Escalloniaceae</taxon>
        <taxon>Escallonia</taxon>
    </lineage>
</organism>
<proteinExistence type="predicted"/>
<dbReference type="InterPro" id="IPR007321">
    <property type="entry name" value="Transposase_28"/>
</dbReference>
<gene>
    <name evidence="2" type="ORF">RJ640_016727</name>
</gene>
<reference evidence="2" key="1">
    <citation type="submission" date="2022-12" db="EMBL/GenBank/DDBJ databases">
        <title>Draft genome assemblies for two species of Escallonia (Escalloniales).</title>
        <authorList>
            <person name="Chanderbali A."/>
            <person name="Dervinis C."/>
            <person name="Anghel I."/>
            <person name="Soltis D."/>
            <person name="Soltis P."/>
            <person name="Zapata F."/>
        </authorList>
    </citation>
    <scope>NUCLEOTIDE SEQUENCE</scope>
    <source>
        <strain evidence="2">UCBG92.1500</strain>
        <tissue evidence="2">Leaf</tissue>
    </source>
</reference>
<evidence type="ECO:0000313" key="3">
    <source>
        <dbReference type="Proteomes" id="UP001187471"/>
    </source>
</evidence>
<dbReference type="EMBL" id="JAVXUO010002326">
    <property type="protein sequence ID" value="KAK2974241.1"/>
    <property type="molecule type" value="Genomic_DNA"/>
</dbReference>
<dbReference type="Proteomes" id="UP001187471">
    <property type="component" value="Unassembled WGS sequence"/>
</dbReference>
<evidence type="ECO:0000313" key="2">
    <source>
        <dbReference type="EMBL" id="KAK2974241.1"/>
    </source>
</evidence>
<sequence length="260" mass="29732">MSTEELEVLIREYTLLEGWFARVPGLQEPANYGTKFESGIYEENVKSGYRLLLHPFALKFFKHYRMAPGQLVPNGWRKLVGLIYLVETSGYKADPTNFMRLFFEIFFVNGVANCPGCLENKGELPFDRDWNAYCKYFENMGKPTPNNLTKHILSHIKLRGGLFIDKPLSEQQLEYGKIIPRRPIPASLTVLPPSTAAPSTFSTETALLEMASGSGNHHKEAFWACFKKAKGKRNEKQPSVEMLLLQRRRRPSFPRTHLSS</sequence>
<keyword evidence="3" id="KW-1185">Reference proteome</keyword>
<feature type="domain" description="Transposase (putative) gypsy type" evidence="1">
    <location>
        <begin position="43"/>
        <end position="101"/>
    </location>
</feature>
<comment type="caution">
    <text evidence="2">The sequence shown here is derived from an EMBL/GenBank/DDBJ whole genome shotgun (WGS) entry which is preliminary data.</text>
</comment>
<name>A0AA88R314_9ASTE</name>
<evidence type="ECO:0000259" key="1">
    <source>
        <dbReference type="Pfam" id="PF04195"/>
    </source>
</evidence>
<accession>A0AA88R314</accession>